<dbReference type="EMBL" id="NCKV01002004">
    <property type="protein sequence ID" value="RWS27455.1"/>
    <property type="molecule type" value="Genomic_DNA"/>
</dbReference>
<dbReference type="Proteomes" id="UP000288716">
    <property type="component" value="Unassembled WGS sequence"/>
</dbReference>
<comment type="caution">
    <text evidence="1">The sequence shown here is derived from an EMBL/GenBank/DDBJ whole genome shotgun (WGS) entry which is preliminary data.</text>
</comment>
<keyword evidence="2" id="KW-1185">Reference proteome</keyword>
<feature type="non-terminal residue" evidence="1">
    <location>
        <position position="1"/>
    </location>
</feature>
<reference evidence="1 2" key="1">
    <citation type="journal article" date="2018" name="Gigascience">
        <title>Genomes of trombidid mites reveal novel predicted allergens and laterally-transferred genes associated with secondary metabolism.</title>
        <authorList>
            <person name="Dong X."/>
            <person name="Chaisiri K."/>
            <person name="Xia D."/>
            <person name="Armstrong S.D."/>
            <person name="Fang Y."/>
            <person name="Donnelly M.J."/>
            <person name="Kadowaki T."/>
            <person name="McGarry J.W."/>
            <person name="Darby A.C."/>
            <person name="Makepeace B.L."/>
        </authorList>
    </citation>
    <scope>NUCLEOTIDE SEQUENCE [LARGE SCALE GENOMIC DNA]</scope>
    <source>
        <strain evidence="1">UoL-UT</strain>
    </source>
</reference>
<evidence type="ECO:0000313" key="1">
    <source>
        <dbReference type="EMBL" id="RWS27455.1"/>
    </source>
</evidence>
<accession>A0A443SIY9</accession>
<name>A0A443SIY9_9ACAR</name>
<organism evidence="1 2">
    <name type="scientific">Leptotrombidium deliense</name>
    <dbReference type="NCBI Taxonomy" id="299467"/>
    <lineage>
        <taxon>Eukaryota</taxon>
        <taxon>Metazoa</taxon>
        <taxon>Ecdysozoa</taxon>
        <taxon>Arthropoda</taxon>
        <taxon>Chelicerata</taxon>
        <taxon>Arachnida</taxon>
        <taxon>Acari</taxon>
        <taxon>Acariformes</taxon>
        <taxon>Trombidiformes</taxon>
        <taxon>Prostigmata</taxon>
        <taxon>Anystina</taxon>
        <taxon>Parasitengona</taxon>
        <taxon>Trombiculoidea</taxon>
        <taxon>Trombiculidae</taxon>
        <taxon>Leptotrombidium</taxon>
    </lineage>
</organism>
<dbReference type="VEuPathDB" id="VectorBase:LDEU004585"/>
<evidence type="ECO:0000313" key="2">
    <source>
        <dbReference type="Proteomes" id="UP000288716"/>
    </source>
</evidence>
<gene>
    <name evidence="1" type="ORF">B4U80_07984</name>
</gene>
<proteinExistence type="predicted"/>
<dbReference type="AlphaFoldDB" id="A0A443SIY9"/>
<protein>
    <submittedName>
        <fullName evidence="1">Uncharacterized protein</fullName>
    </submittedName>
</protein>
<sequence>IPKTKIKFLKRLPTSEEIDKVCPNLIVVDDLMTELNKRGIMRSLSLNAHYLILMKNPRDQSQIFPLAKQLCAGNTKRFIEAFQNATIKPFSYIKVDVTPQTPDHLRFQACLFPEENNGVFDPVYYKPK</sequence>
<dbReference type="OrthoDB" id="6428505at2759"/>